<protein>
    <recommendedName>
        <fullName evidence="5">IRG-type G domain-containing protein</fullName>
    </recommendedName>
</protein>
<dbReference type="PROSITE" id="PS51716">
    <property type="entry name" value="G_IRG"/>
    <property type="match status" value="2"/>
</dbReference>
<dbReference type="OrthoDB" id="422720at2759"/>
<dbReference type="InterPro" id="IPR027417">
    <property type="entry name" value="P-loop_NTPase"/>
</dbReference>
<dbReference type="InterPro" id="IPR030385">
    <property type="entry name" value="G_IRG_dom"/>
</dbReference>
<dbReference type="Proteomes" id="UP000694569">
    <property type="component" value="Unplaced"/>
</dbReference>
<comment type="similarity">
    <text evidence="1">Belongs to the TRAFAC class dynamin-like GTPase superfamily. IRG family.</text>
</comment>
<evidence type="ECO:0000256" key="2">
    <source>
        <dbReference type="ARBA" id="ARBA00022741"/>
    </source>
</evidence>
<evidence type="ECO:0000256" key="4">
    <source>
        <dbReference type="ARBA" id="ARBA00023134"/>
    </source>
</evidence>
<dbReference type="GO" id="GO:0016020">
    <property type="term" value="C:membrane"/>
    <property type="evidence" value="ECO:0007669"/>
    <property type="project" value="InterPro"/>
</dbReference>
<sequence length="629" mass="69085">MLFYVTGSRPSSYYVHILSFASSPVTTQNIGIQVYQAMASLTAVGFSVEHPGTTETSIAEHPALSFHDDCCEFSIAVAGGPDVGKTVLIQALLGLNENSKHSASLHPTRAGGPLLYLHPSHPGLTLWELPFEEGSPEKWISEADLLLLVTDSQFSPNYVNLARGALAQGKRLCLVRSKVDCDLHTLKRRMKDVFKKEDVLLALRTITLQPFTDLIMEKPPPLFLVSSFERLKLDTPRLKVEIEKTSMECGRPLSLDQEGYEIIGDKEIEELQSALEKGGISEMVRFIQSSLDTLLDTSFHLALMGGNSNFRHSILNALRGVVDGEEGSAHGGNPEYPIEYPSLKYPKASLWDLPVMGDLESQPKKYLESVHINHYDLTFLHLTPWQDAIHSYTSLVSEIKKEGRQMFFIQECEEQVVEPLHDGKRDREVFVLSPSKLPGPEFHQLLGSLEKQFPKQRFRAFMLSLPNLSAEIIQKKKEALAQEVWKVALLSSLVASVPVPGVGVACDMSLLTARLDTYRQELGLDASSLASLSQKSGVPVATLMSEVHSPAGKGVSRELVGKMLGLATSFGLEIAGVVLHRFPLLGHLTSGGIAFHASYLVLSRGLEGMSEDAQRVLARALAPDDSPSV</sequence>
<keyword evidence="7" id="KW-1185">Reference proteome</keyword>
<dbReference type="Gene3D" id="3.40.50.300">
    <property type="entry name" value="P-loop containing nucleotide triphosphate hydrolases"/>
    <property type="match status" value="2"/>
</dbReference>
<keyword evidence="3" id="KW-0378">Hydrolase</keyword>
<evidence type="ECO:0000256" key="1">
    <source>
        <dbReference type="ARBA" id="ARBA00005429"/>
    </source>
</evidence>
<dbReference type="GO" id="GO:0005525">
    <property type="term" value="F:GTP binding"/>
    <property type="evidence" value="ECO:0007669"/>
    <property type="project" value="UniProtKB-KW"/>
</dbReference>
<organism evidence="6 7">
    <name type="scientific">Leptobrachium leishanense</name>
    <name type="common">Leishan spiny toad</name>
    <dbReference type="NCBI Taxonomy" id="445787"/>
    <lineage>
        <taxon>Eukaryota</taxon>
        <taxon>Metazoa</taxon>
        <taxon>Chordata</taxon>
        <taxon>Craniata</taxon>
        <taxon>Vertebrata</taxon>
        <taxon>Euteleostomi</taxon>
        <taxon>Amphibia</taxon>
        <taxon>Batrachia</taxon>
        <taxon>Anura</taxon>
        <taxon>Pelobatoidea</taxon>
        <taxon>Megophryidae</taxon>
        <taxon>Leptobrachium</taxon>
    </lineage>
</organism>
<dbReference type="InterPro" id="IPR051515">
    <property type="entry name" value="IRG"/>
</dbReference>
<dbReference type="Pfam" id="PF05049">
    <property type="entry name" value="IIGP"/>
    <property type="match status" value="3"/>
</dbReference>
<evidence type="ECO:0000313" key="7">
    <source>
        <dbReference type="Proteomes" id="UP000694569"/>
    </source>
</evidence>
<keyword evidence="4" id="KW-0342">GTP-binding</keyword>
<reference evidence="6" key="1">
    <citation type="submission" date="2025-08" db="UniProtKB">
        <authorList>
            <consortium name="Ensembl"/>
        </authorList>
    </citation>
    <scope>IDENTIFICATION</scope>
</reference>
<evidence type="ECO:0000256" key="3">
    <source>
        <dbReference type="ARBA" id="ARBA00022801"/>
    </source>
</evidence>
<dbReference type="Ensembl" id="ENSLLET00000051246.1">
    <property type="protein sequence ID" value="ENSLLEP00000049326.1"/>
    <property type="gene ID" value="ENSLLEG00000031047.1"/>
</dbReference>
<proteinExistence type="inferred from homology"/>
<evidence type="ECO:0000259" key="5">
    <source>
        <dbReference type="PROSITE" id="PS51716"/>
    </source>
</evidence>
<keyword evidence="2" id="KW-0547">Nucleotide-binding</keyword>
<dbReference type="PANTHER" id="PTHR32341:SF10">
    <property type="entry name" value="INTERFERON-INDUCIBLE GTPASE 5"/>
    <property type="match status" value="1"/>
</dbReference>
<accession>A0A8C5RAC8</accession>
<dbReference type="PANTHER" id="PTHR32341">
    <property type="entry name" value="INTERFERON-INDUCIBLE GTPASE"/>
    <property type="match status" value="1"/>
</dbReference>
<dbReference type="AlphaFoldDB" id="A0A8C5RAC8"/>
<dbReference type="GO" id="GO:0016787">
    <property type="term" value="F:hydrolase activity"/>
    <property type="evidence" value="ECO:0007669"/>
    <property type="project" value="UniProtKB-KW"/>
</dbReference>
<dbReference type="GeneTree" id="ENSGT00940000165579"/>
<evidence type="ECO:0000313" key="6">
    <source>
        <dbReference type="Ensembl" id="ENSLLEP00000049326.1"/>
    </source>
</evidence>
<reference evidence="6" key="2">
    <citation type="submission" date="2025-09" db="UniProtKB">
        <authorList>
            <consortium name="Ensembl"/>
        </authorList>
    </citation>
    <scope>IDENTIFICATION</scope>
</reference>
<dbReference type="SUPFAM" id="SSF52540">
    <property type="entry name" value="P-loop containing nucleoside triphosphate hydrolases"/>
    <property type="match status" value="2"/>
</dbReference>
<name>A0A8C5RAC8_9ANUR</name>
<feature type="domain" description="IRG-type G" evidence="5">
    <location>
        <begin position="297"/>
        <end position="483"/>
    </location>
</feature>
<dbReference type="InterPro" id="IPR007743">
    <property type="entry name" value="Immunity-related_GTPase-like"/>
</dbReference>
<feature type="domain" description="IRG-type G" evidence="5">
    <location>
        <begin position="71"/>
        <end position="245"/>
    </location>
</feature>